<proteinExistence type="predicted"/>
<keyword evidence="3" id="KW-1185">Reference proteome</keyword>
<name>A0ABR7J014_9FLAO</name>
<dbReference type="InterPro" id="IPR023214">
    <property type="entry name" value="HAD_sf"/>
</dbReference>
<evidence type="ECO:0000313" key="3">
    <source>
        <dbReference type="Proteomes" id="UP000605990"/>
    </source>
</evidence>
<dbReference type="Proteomes" id="UP000605990">
    <property type="component" value="Unassembled WGS sequence"/>
</dbReference>
<dbReference type="Gene3D" id="3.40.50.1000">
    <property type="entry name" value="HAD superfamily/HAD-like"/>
    <property type="match status" value="1"/>
</dbReference>
<organism evidence="2 3">
    <name type="scientific">Flavobacterium bernardetii</name>
    <dbReference type="NCBI Taxonomy" id="2813823"/>
    <lineage>
        <taxon>Bacteria</taxon>
        <taxon>Pseudomonadati</taxon>
        <taxon>Bacteroidota</taxon>
        <taxon>Flavobacteriia</taxon>
        <taxon>Flavobacteriales</taxon>
        <taxon>Flavobacteriaceae</taxon>
        <taxon>Flavobacterium</taxon>
    </lineage>
</organism>
<feature type="domain" description="Polynucleotide kinase PNKP phosphatase" evidence="1">
    <location>
        <begin position="20"/>
        <end position="155"/>
    </location>
</feature>
<dbReference type="InterPro" id="IPR056782">
    <property type="entry name" value="HAD_PNKP"/>
</dbReference>
<accession>A0ABR7J014</accession>
<sequence>MKKRIIKEEPKYITQNPTLPKAIICDLDGTLAFMNGRNPFDAGRCEQDILNEPVGNLLRNYKMLGYQILLVSGREDQFKPQTLLFLEKHSIAFDMLLMRKTKDYRKDASIKTEIYNEYIKDKFFIEFVLDDRNQVVDMWRKELGLPCFQVFYGDF</sequence>
<dbReference type="InterPro" id="IPR036412">
    <property type="entry name" value="HAD-like_sf"/>
</dbReference>
<comment type="caution">
    <text evidence="2">The sequence shown here is derived from an EMBL/GenBank/DDBJ whole genome shotgun (WGS) entry which is preliminary data.</text>
</comment>
<evidence type="ECO:0000313" key="2">
    <source>
        <dbReference type="EMBL" id="MBC5835389.1"/>
    </source>
</evidence>
<dbReference type="RefSeq" id="WP_187003024.1">
    <property type="nucleotide sequence ID" value="NZ_JAANOQ010000002.1"/>
</dbReference>
<evidence type="ECO:0000259" key="1">
    <source>
        <dbReference type="Pfam" id="PF25109"/>
    </source>
</evidence>
<dbReference type="SUPFAM" id="SSF56784">
    <property type="entry name" value="HAD-like"/>
    <property type="match status" value="1"/>
</dbReference>
<gene>
    <name evidence="2" type="ORF">H8R27_10890</name>
</gene>
<dbReference type="Pfam" id="PF25109">
    <property type="entry name" value="HAD_PNKP"/>
    <property type="match status" value="1"/>
</dbReference>
<dbReference type="EMBL" id="JACRUN010000006">
    <property type="protein sequence ID" value="MBC5835389.1"/>
    <property type="molecule type" value="Genomic_DNA"/>
</dbReference>
<reference evidence="2 3" key="1">
    <citation type="submission" date="2020-08" db="EMBL/GenBank/DDBJ databases">
        <title>Description of novel Flavobacterium F-408 isolate.</title>
        <authorList>
            <person name="Saticioglu I.B."/>
            <person name="Duman M."/>
            <person name="Altun S."/>
        </authorList>
    </citation>
    <scope>NUCLEOTIDE SEQUENCE [LARGE SCALE GENOMIC DNA]</scope>
    <source>
        <strain evidence="2 3">F-408</strain>
    </source>
</reference>
<protein>
    <recommendedName>
        <fullName evidence="1">Polynucleotide kinase PNKP phosphatase domain-containing protein</fullName>
    </recommendedName>
</protein>